<feature type="compositionally biased region" description="Basic and acidic residues" evidence="1">
    <location>
        <begin position="57"/>
        <end position="72"/>
    </location>
</feature>
<reference evidence="2 3" key="1">
    <citation type="submission" date="2017-01" db="EMBL/GenBank/DDBJ databases">
        <authorList>
            <person name="Mah S.A."/>
            <person name="Swanson W.J."/>
            <person name="Moy G.W."/>
            <person name="Vacquier V.D."/>
        </authorList>
    </citation>
    <scope>NUCLEOTIDE SEQUENCE [LARGE SCALE GENOMIC DNA]</scope>
    <source>
        <strain evidence="2 3">GSMNP</strain>
    </source>
</reference>
<evidence type="ECO:0000313" key="2">
    <source>
        <dbReference type="EMBL" id="OMJ21343.1"/>
    </source>
</evidence>
<keyword evidence="3" id="KW-1185">Reference proteome</keyword>
<comment type="caution">
    <text evidence="2">The sequence shown here is derived from an EMBL/GenBank/DDBJ whole genome shotgun (WGS) entry which is preliminary data.</text>
</comment>
<evidence type="ECO:0000313" key="3">
    <source>
        <dbReference type="Proteomes" id="UP000187283"/>
    </source>
</evidence>
<dbReference type="EMBL" id="LSSN01001025">
    <property type="protein sequence ID" value="OMJ21343.1"/>
    <property type="molecule type" value="Genomic_DNA"/>
</dbReference>
<proteinExistence type="predicted"/>
<name>A0A1R1Y358_9FUNG</name>
<dbReference type="Proteomes" id="UP000187283">
    <property type="component" value="Unassembled WGS sequence"/>
</dbReference>
<sequence>MEKSIVQPSDQFQGTTMQYTRLSRLLMLRAGAWMNSFNHSLALLDEPIHVSAVESEQMNHSEDPPGEVHSESNHAVLEI</sequence>
<feature type="region of interest" description="Disordered" evidence="1">
    <location>
        <begin position="54"/>
        <end position="79"/>
    </location>
</feature>
<protein>
    <submittedName>
        <fullName evidence="2">Uncharacterized protein</fullName>
    </submittedName>
</protein>
<gene>
    <name evidence="2" type="ORF">AYI70_g3539</name>
</gene>
<evidence type="ECO:0000256" key="1">
    <source>
        <dbReference type="SAM" id="MobiDB-lite"/>
    </source>
</evidence>
<accession>A0A1R1Y358</accession>
<organism evidence="2 3">
    <name type="scientific">Smittium culicis</name>
    <dbReference type="NCBI Taxonomy" id="133412"/>
    <lineage>
        <taxon>Eukaryota</taxon>
        <taxon>Fungi</taxon>
        <taxon>Fungi incertae sedis</taxon>
        <taxon>Zoopagomycota</taxon>
        <taxon>Kickxellomycotina</taxon>
        <taxon>Harpellomycetes</taxon>
        <taxon>Harpellales</taxon>
        <taxon>Legeriomycetaceae</taxon>
        <taxon>Smittium</taxon>
    </lineage>
</organism>
<dbReference type="AlphaFoldDB" id="A0A1R1Y358"/>